<feature type="region of interest" description="Disordered" evidence="1">
    <location>
        <begin position="89"/>
        <end position="126"/>
    </location>
</feature>
<dbReference type="Proteomes" id="UP000000305">
    <property type="component" value="Unassembled WGS sequence"/>
</dbReference>
<feature type="compositionally biased region" description="Polar residues" evidence="1">
    <location>
        <begin position="1"/>
        <end position="13"/>
    </location>
</feature>
<dbReference type="AlphaFoldDB" id="E9GMT8"/>
<feature type="region of interest" description="Disordered" evidence="1">
    <location>
        <begin position="1"/>
        <end position="29"/>
    </location>
</feature>
<organism evidence="2 3">
    <name type="scientific">Daphnia pulex</name>
    <name type="common">Water flea</name>
    <dbReference type="NCBI Taxonomy" id="6669"/>
    <lineage>
        <taxon>Eukaryota</taxon>
        <taxon>Metazoa</taxon>
        <taxon>Ecdysozoa</taxon>
        <taxon>Arthropoda</taxon>
        <taxon>Crustacea</taxon>
        <taxon>Branchiopoda</taxon>
        <taxon>Diplostraca</taxon>
        <taxon>Cladocera</taxon>
        <taxon>Anomopoda</taxon>
        <taxon>Daphniidae</taxon>
        <taxon>Daphnia</taxon>
    </lineage>
</organism>
<evidence type="ECO:0000313" key="3">
    <source>
        <dbReference type="Proteomes" id="UP000000305"/>
    </source>
</evidence>
<dbReference type="HOGENOM" id="CLU_1983798_0_0_1"/>
<evidence type="ECO:0000256" key="1">
    <source>
        <dbReference type="SAM" id="MobiDB-lite"/>
    </source>
</evidence>
<accession>E9GMT8</accession>
<evidence type="ECO:0000313" key="2">
    <source>
        <dbReference type="EMBL" id="EFX79149.1"/>
    </source>
</evidence>
<dbReference type="KEGG" id="dpx:DAPPUDRAFT_304955"/>
<name>E9GMT8_DAPPU</name>
<keyword evidence="3" id="KW-1185">Reference proteome</keyword>
<sequence length="126" mass="14047">MGGSRQAGQSQFLVATKKEGTKEEEEEGCELDAWLPDESIAQAYGFLESELRQQQQQQPTKIGGEEFSFFVLLVPSFIRARPRNIPAEWKKASGTVPFLPGSKQQPQSEAKEDNGMENPVSRRECG</sequence>
<reference evidence="2 3" key="1">
    <citation type="journal article" date="2011" name="Science">
        <title>The ecoresponsive genome of Daphnia pulex.</title>
        <authorList>
            <person name="Colbourne J.K."/>
            <person name="Pfrender M.E."/>
            <person name="Gilbert D."/>
            <person name="Thomas W.K."/>
            <person name="Tucker A."/>
            <person name="Oakley T.H."/>
            <person name="Tokishita S."/>
            <person name="Aerts A."/>
            <person name="Arnold G.J."/>
            <person name="Basu M.K."/>
            <person name="Bauer D.J."/>
            <person name="Caceres C.E."/>
            <person name="Carmel L."/>
            <person name="Casola C."/>
            <person name="Choi J.H."/>
            <person name="Detter J.C."/>
            <person name="Dong Q."/>
            <person name="Dusheyko S."/>
            <person name="Eads B.D."/>
            <person name="Frohlich T."/>
            <person name="Geiler-Samerotte K.A."/>
            <person name="Gerlach D."/>
            <person name="Hatcher P."/>
            <person name="Jogdeo S."/>
            <person name="Krijgsveld J."/>
            <person name="Kriventseva E.V."/>
            <person name="Kultz D."/>
            <person name="Laforsch C."/>
            <person name="Lindquist E."/>
            <person name="Lopez J."/>
            <person name="Manak J.R."/>
            <person name="Muller J."/>
            <person name="Pangilinan J."/>
            <person name="Patwardhan R.P."/>
            <person name="Pitluck S."/>
            <person name="Pritham E.J."/>
            <person name="Rechtsteiner A."/>
            <person name="Rho M."/>
            <person name="Rogozin I.B."/>
            <person name="Sakarya O."/>
            <person name="Salamov A."/>
            <person name="Schaack S."/>
            <person name="Shapiro H."/>
            <person name="Shiga Y."/>
            <person name="Skalitzky C."/>
            <person name="Smith Z."/>
            <person name="Souvorov A."/>
            <person name="Sung W."/>
            <person name="Tang Z."/>
            <person name="Tsuchiya D."/>
            <person name="Tu H."/>
            <person name="Vos H."/>
            <person name="Wang M."/>
            <person name="Wolf Y.I."/>
            <person name="Yamagata H."/>
            <person name="Yamada T."/>
            <person name="Ye Y."/>
            <person name="Shaw J.R."/>
            <person name="Andrews J."/>
            <person name="Crease T.J."/>
            <person name="Tang H."/>
            <person name="Lucas S.M."/>
            <person name="Robertson H.M."/>
            <person name="Bork P."/>
            <person name="Koonin E.V."/>
            <person name="Zdobnov E.M."/>
            <person name="Grigoriev I.V."/>
            <person name="Lynch M."/>
            <person name="Boore J.L."/>
        </authorList>
    </citation>
    <scope>NUCLEOTIDE SEQUENCE [LARGE SCALE GENOMIC DNA]</scope>
</reference>
<proteinExistence type="predicted"/>
<dbReference type="EMBL" id="GL732553">
    <property type="protein sequence ID" value="EFX79149.1"/>
    <property type="molecule type" value="Genomic_DNA"/>
</dbReference>
<protein>
    <submittedName>
        <fullName evidence="2">Uncharacterized protein</fullName>
    </submittedName>
</protein>
<feature type="compositionally biased region" description="Basic and acidic residues" evidence="1">
    <location>
        <begin position="109"/>
        <end position="126"/>
    </location>
</feature>
<dbReference type="InParanoid" id="E9GMT8"/>
<gene>
    <name evidence="2" type="ORF">DAPPUDRAFT_304955</name>
</gene>